<keyword evidence="2 3" id="KW-0802">TPR repeat</keyword>
<dbReference type="InterPro" id="IPR051685">
    <property type="entry name" value="Ycf3/AcsC/BcsC/TPR_MFPF"/>
</dbReference>
<sequence>MISGDEKGAIFCYQESVKLRPGIPDVWYNLARLFEKTGERKEALATHITAGKLFPADYRFSAERARLLAESGKYTEAVNAASDALASAPYSPTLLANKAGYLIFAGNPDEARQTAEQALAIDPGCALAYLHKAHAESLLGNAAKAKETMETGLSSVPDDGRLLKLQANLLIRSEDFEAGLASIEKVLLLDPNDAESWSLKGAASAYLGRKEDAISAFEQAMKLDPKEKAYRQNRDAVRKG</sequence>
<dbReference type="eggNOG" id="arCOG03428">
    <property type="taxonomic scope" value="Archaea"/>
</dbReference>
<reference evidence="4 5" key="1">
    <citation type="journal article" date="2009" name="Stand. Genomic Sci.">
        <title>Complete genome sequence of Methanocorpusculum labreanum type strain Z.</title>
        <authorList>
            <person name="Anderson I.J."/>
            <person name="Sieprawska-Lupa M."/>
            <person name="Goltsman E."/>
            <person name="Lapidus A."/>
            <person name="Copeland A."/>
            <person name="Glavina Del Rio T."/>
            <person name="Tice H."/>
            <person name="Dalin E."/>
            <person name="Barry K."/>
            <person name="Pitluck S."/>
            <person name="Hauser L."/>
            <person name="Land M."/>
            <person name="Lucas S."/>
            <person name="Richardson P."/>
            <person name="Whitman W.B."/>
            <person name="Kyrpides N.C."/>
        </authorList>
    </citation>
    <scope>NUCLEOTIDE SEQUENCE [LARGE SCALE GENOMIC DNA]</scope>
    <source>
        <strain evidence="5">ATCC 43576 / DSM 4855 / Z</strain>
    </source>
</reference>
<keyword evidence="1" id="KW-0677">Repeat</keyword>
<accession>A2STG3</accession>
<evidence type="ECO:0000313" key="5">
    <source>
        <dbReference type="Proteomes" id="UP000000365"/>
    </source>
</evidence>
<dbReference type="InterPro" id="IPR019734">
    <property type="entry name" value="TPR_rpt"/>
</dbReference>
<evidence type="ECO:0000256" key="3">
    <source>
        <dbReference type="PROSITE-ProRule" id="PRU00339"/>
    </source>
</evidence>
<dbReference type="EMBL" id="CP000559">
    <property type="protein sequence ID" value="ABN07619.1"/>
    <property type="molecule type" value="Genomic_DNA"/>
</dbReference>
<protein>
    <submittedName>
        <fullName evidence="4">Tetratricopeptide TPR_2 repeat protein</fullName>
    </submittedName>
</protein>
<dbReference type="Pfam" id="PF07719">
    <property type="entry name" value="TPR_2"/>
    <property type="match status" value="1"/>
</dbReference>
<dbReference type="SMART" id="SM00028">
    <property type="entry name" value="TPR"/>
    <property type="match status" value="6"/>
</dbReference>
<dbReference type="Proteomes" id="UP000000365">
    <property type="component" value="Chromosome"/>
</dbReference>
<keyword evidence="5" id="KW-1185">Reference proteome</keyword>
<dbReference type="AlphaFoldDB" id="A2STG3"/>
<dbReference type="STRING" id="410358.Mlab_1454"/>
<dbReference type="PANTHER" id="PTHR44943">
    <property type="entry name" value="CELLULOSE SYNTHASE OPERON PROTEIN C"/>
    <property type="match status" value="1"/>
</dbReference>
<dbReference type="Pfam" id="PF14559">
    <property type="entry name" value="TPR_19"/>
    <property type="match status" value="1"/>
</dbReference>
<dbReference type="Pfam" id="PF13432">
    <property type="entry name" value="TPR_16"/>
    <property type="match status" value="1"/>
</dbReference>
<dbReference type="KEGG" id="mla:Mlab_1454"/>
<gene>
    <name evidence="4" type="ordered locus">Mlab_1454</name>
</gene>
<proteinExistence type="predicted"/>
<name>A2STG3_METLZ</name>
<dbReference type="PANTHER" id="PTHR44943:SF8">
    <property type="entry name" value="TPR REPEAT-CONTAINING PROTEIN MJ0263"/>
    <property type="match status" value="1"/>
</dbReference>
<evidence type="ECO:0000256" key="1">
    <source>
        <dbReference type="ARBA" id="ARBA00022737"/>
    </source>
</evidence>
<evidence type="ECO:0000256" key="2">
    <source>
        <dbReference type="ARBA" id="ARBA00022803"/>
    </source>
</evidence>
<evidence type="ECO:0000313" key="4">
    <source>
        <dbReference type="EMBL" id="ABN07619.1"/>
    </source>
</evidence>
<dbReference type="SUPFAM" id="SSF48452">
    <property type="entry name" value="TPR-like"/>
    <property type="match status" value="2"/>
</dbReference>
<dbReference type="InterPro" id="IPR011990">
    <property type="entry name" value="TPR-like_helical_dom_sf"/>
</dbReference>
<dbReference type="InterPro" id="IPR013105">
    <property type="entry name" value="TPR_2"/>
</dbReference>
<dbReference type="HOGENOM" id="CLU_1154357_0_0_2"/>
<feature type="repeat" description="TPR" evidence="3">
    <location>
        <begin position="194"/>
        <end position="227"/>
    </location>
</feature>
<dbReference type="PROSITE" id="PS50005">
    <property type="entry name" value="TPR"/>
    <property type="match status" value="1"/>
</dbReference>
<organism evidence="4 5">
    <name type="scientific">Methanocorpusculum labreanum (strain ATCC 43576 / DSM 4855 / Z)</name>
    <dbReference type="NCBI Taxonomy" id="410358"/>
    <lineage>
        <taxon>Archaea</taxon>
        <taxon>Methanobacteriati</taxon>
        <taxon>Methanobacteriota</taxon>
        <taxon>Stenosarchaea group</taxon>
        <taxon>Methanomicrobia</taxon>
        <taxon>Methanomicrobiales</taxon>
        <taxon>Methanocorpusculaceae</taxon>
        <taxon>Methanocorpusculum</taxon>
    </lineage>
</organism>
<dbReference type="Gene3D" id="1.25.40.10">
    <property type="entry name" value="Tetratricopeptide repeat domain"/>
    <property type="match status" value="2"/>
</dbReference>